<dbReference type="EMBL" id="GG658170">
    <property type="protein sequence ID" value="EEO29977.1"/>
    <property type="molecule type" value="Genomic_DNA"/>
</dbReference>
<dbReference type="eggNOG" id="ENOG50304ZA">
    <property type="taxonomic scope" value="Bacteria"/>
</dbReference>
<sequence>MGRQKDNMTNTSKTKGFLTPVGAMPAYDNDLDTVFRQFIAGVTGLDGSLVGSYWNESLPAPATDEACRCQAAVVSYGGNPGPSIVHNGKDPVDPDDGTDVLSWQEELTLLTRFYGPKAEFYAALLKYGCMVKQNADELLAHGIVFASADKTVSEIVTVNNLPVKETAFSLYFRRSVSFTYQVRNIARGIIHYF</sequence>
<dbReference type="Proteomes" id="UP000005089">
    <property type="component" value="Unassembled WGS sequence"/>
</dbReference>
<dbReference type="HOGENOM" id="CLU_118929_0_0_4"/>
<evidence type="ECO:0000313" key="3">
    <source>
        <dbReference type="Proteomes" id="UP000005089"/>
    </source>
</evidence>
<evidence type="ECO:0000313" key="2">
    <source>
        <dbReference type="EMBL" id="EEO29977.1"/>
    </source>
</evidence>
<dbReference type="STRING" id="847.BRW83_1142"/>
<name>C3X9V1_OXAFO</name>
<organism evidence="2 3">
    <name type="scientific">Oxalobacter formigenes OXCC13</name>
    <dbReference type="NCBI Taxonomy" id="556269"/>
    <lineage>
        <taxon>Bacteria</taxon>
        <taxon>Pseudomonadati</taxon>
        <taxon>Pseudomonadota</taxon>
        <taxon>Betaproteobacteria</taxon>
        <taxon>Burkholderiales</taxon>
        <taxon>Oxalobacteraceae</taxon>
        <taxon>Oxalobacter</taxon>
    </lineage>
</organism>
<gene>
    <name evidence="2" type="ORF">OFBG_01005</name>
</gene>
<evidence type="ECO:0000259" key="1">
    <source>
        <dbReference type="Pfam" id="PF23961"/>
    </source>
</evidence>
<dbReference type="InterPro" id="IPR057087">
    <property type="entry name" value="Gp12-like"/>
</dbReference>
<reference evidence="2 3" key="1">
    <citation type="submission" date="2009-02" db="EMBL/GenBank/DDBJ databases">
        <title>The Genome Sequence of Oxalobacter formigenes OXCC13.</title>
        <authorList>
            <consortium name="The Broad Institute Genome Sequencing Platform"/>
            <person name="Ward D."/>
            <person name="Young S.K."/>
            <person name="Kodira C.D."/>
            <person name="Zeng Q."/>
            <person name="Koehrsen M."/>
            <person name="Alvarado L."/>
            <person name="Berlin A."/>
            <person name="Borenstein D."/>
            <person name="Chen Z."/>
            <person name="Engels R."/>
            <person name="Freedman E."/>
            <person name="Gellesch M."/>
            <person name="Goldberg J."/>
            <person name="Griggs A."/>
            <person name="Gujja S."/>
            <person name="Heiman D."/>
            <person name="Hepburn T."/>
            <person name="Howarth C."/>
            <person name="Jen D."/>
            <person name="Larson L."/>
            <person name="Lewis B."/>
            <person name="Mehta T."/>
            <person name="Park D."/>
            <person name="Pearson M."/>
            <person name="Roberts A."/>
            <person name="Saif S."/>
            <person name="Shea T."/>
            <person name="Shenoy N."/>
            <person name="Sisk P."/>
            <person name="Stolte C."/>
            <person name="Sykes S."/>
            <person name="Walk T."/>
            <person name="White J."/>
            <person name="Yandava C."/>
            <person name="Allison M.J."/>
            <person name="Lander E."/>
            <person name="Nusbaum C."/>
            <person name="Galagan J."/>
            <person name="Birren B."/>
        </authorList>
    </citation>
    <scope>NUCLEOTIDE SEQUENCE [LARGE SCALE GENOMIC DNA]</scope>
    <source>
        <strain evidence="2 3">OXCC13</strain>
    </source>
</reference>
<accession>C3X9V1</accession>
<feature type="domain" description="Phage neck terminator protein gp12-like" evidence="1">
    <location>
        <begin position="29"/>
        <end position="185"/>
    </location>
</feature>
<dbReference type="AlphaFoldDB" id="C3X9V1"/>
<protein>
    <recommendedName>
        <fullName evidence="1">Phage neck terminator protein gp12-like domain-containing protein</fullName>
    </recommendedName>
</protein>
<proteinExistence type="predicted"/>
<dbReference type="Pfam" id="PF23961">
    <property type="entry name" value="Phage_tail_terminator_9"/>
    <property type="match status" value="1"/>
</dbReference>
<keyword evidence="3" id="KW-1185">Reference proteome</keyword>